<dbReference type="EMBL" id="PUFL01000022">
    <property type="protein sequence ID" value="TDG94175.1"/>
    <property type="molecule type" value="Genomic_DNA"/>
</dbReference>
<organism evidence="2 4">
    <name type="scientific">Lentilactobacillus parakefiri</name>
    <dbReference type="NCBI Taxonomy" id="152332"/>
    <lineage>
        <taxon>Bacteria</taxon>
        <taxon>Bacillati</taxon>
        <taxon>Bacillota</taxon>
        <taxon>Bacilli</taxon>
        <taxon>Lactobacillales</taxon>
        <taxon>Lactobacillaceae</taxon>
        <taxon>Lentilactobacillus</taxon>
    </lineage>
</organism>
<dbReference type="EMBL" id="BDGB01000001">
    <property type="protein sequence ID" value="GAW70934.1"/>
    <property type="molecule type" value="Genomic_DNA"/>
</dbReference>
<feature type="chain" id="PRO_5044569629" description="Surface layer protein A domain-containing protein" evidence="1">
    <location>
        <begin position="23"/>
        <end position="257"/>
    </location>
</feature>
<name>A0A224VF30_9LACO</name>
<protein>
    <recommendedName>
        <fullName evidence="6">Surface layer protein A domain-containing protein</fullName>
    </recommendedName>
</protein>
<reference evidence="2 4" key="1">
    <citation type="journal article" date="2017" name="Biosci Microbiota Food Health">
        <title>Genomic characterization reconfirms the taxonomic status of Lactobacillus parakefiri.</title>
        <authorList>
            <person name="Tanizawa Y."/>
            <person name="Kobayashi H."/>
            <person name="Kaminuma E."/>
            <person name="Sakamoto M."/>
            <person name="Ohkuma M."/>
            <person name="Nakamura Y."/>
            <person name="Arita M."/>
            <person name="Tohno M."/>
        </authorList>
    </citation>
    <scope>NUCLEOTIDE SEQUENCE [LARGE SCALE GENOMIC DNA]</scope>
    <source>
        <strain evidence="2 4">JCM 8573</strain>
    </source>
</reference>
<comment type="caution">
    <text evidence="2">The sequence shown here is derived from an EMBL/GenBank/DDBJ whole genome shotgun (WGS) entry which is preliminary data.</text>
</comment>
<reference evidence="3" key="3">
    <citation type="submission" date="2019-02" db="EMBL/GenBank/DDBJ databases">
        <authorList>
            <person name="Buron G."/>
            <person name="Chaylann A."/>
            <person name="Dolejs I."/>
            <person name="Forster J."/>
            <person name="Miks M.H."/>
        </authorList>
    </citation>
    <scope>NUCLEOTIDE SEQUENCE</scope>
    <source>
        <strain evidence="3">DSM 10551</strain>
    </source>
</reference>
<keyword evidence="1" id="KW-0732">Signal</keyword>
<evidence type="ECO:0000313" key="4">
    <source>
        <dbReference type="Proteomes" id="UP000214739"/>
    </source>
</evidence>
<sequence length="257" mass="28713">MKKIFISLSAIAGITLGTLSLAAVSVSANSVKRVSSSYIKKNSIKHRFYKLNRATQTSIYYYINKPGTDQDALTKRASVTLPKGTVVDSQFTGLKNGKHVLYGTGIDLSYTLKHKLLGKNRLVGGPTFAINYSQKAVRIKRPVYMLPYGNNVLYSGGVTGFSQLGTYHSNAVKLTSDGYIEYYRYSNRRATENIISRYQRQTIPTSYAKITRSIVKGNTLYLYYGHNLKGVSEKKVRTKGSYKYRLAIANQHTLDVS</sequence>
<dbReference type="Proteomes" id="UP000214739">
    <property type="component" value="Unassembled WGS sequence"/>
</dbReference>
<dbReference type="AlphaFoldDB" id="A0A224VF30"/>
<evidence type="ECO:0000256" key="1">
    <source>
        <dbReference type="SAM" id="SignalP"/>
    </source>
</evidence>
<accession>A0A224VF30</accession>
<dbReference type="OrthoDB" id="2284251at2"/>
<reference evidence="3 5" key="2">
    <citation type="journal article" date="2019" name="Appl. Microbiol. Biotechnol.">
        <title>Uncovering carbohydrate metabolism through a genotype-phenotype association study of 56 lactic acid bacteria genomes.</title>
        <authorList>
            <person name="Buron-Moles G."/>
            <person name="Chailyan A."/>
            <person name="Dolejs I."/>
            <person name="Forster J."/>
            <person name="Miks M.H."/>
        </authorList>
    </citation>
    <scope>NUCLEOTIDE SEQUENCE [LARGE SCALE GENOMIC DNA]</scope>
    <source>
        <strain evidence="3 5">DSM 10551</strain>
    </source>
</reference>
<dbReference type="Proteomes" id="UP000294668">
    <property type="component" value="Unassembled WGS sequence"/>
</dbReference>
<evidence type="ECO:0008006" key="6">
    <source>
        <dbReference type="Google" id="ProtNLM"/>
    </source>
</evidence>
<gene>
    <name evidence="3" type="ORF">C5L28_001643</name>
    <name evidence="2" type="ORF">LPKJCM_00003</name>
</gene>
<dbReference type="RefSeq" id="WP_057961784.1">
    <property type="nucleotide sequence ID" value="NZ_BAAAXO010000038.1"/>
</dbReference>
<evidence type="ECO:0000313" key="2">
    <source>
        <dbReference type="EMBL" id="GAW70934.1"/>
    </source>
</evidence>
<evidence type="ECO:0000313" key="3">
    <source>
        <dbReference type="EMBL" id="TDG94175.1"/>
    </source>
</evidence>
<keyword evidence="5" id="KW-1185">Reference proteome</keyword>
<evidence type="ECO:0000313" key="5">
    <source>
        <dbReference type="Proteomes" id="UP000294668"/>
    </source>
</evidence>
<feature type="signal peptide" evidence="1">
    <location>
        <begin position="1"/>
        <end position="22"/>
    </location>
</feature>
<proteinExistence type="predicted"/>